<evidence type="ECO:0000313" key="11">
    <source>
        <dbReference type="Proteomes" id="UP001558652"/>
    </source>
</evidence>
<dbReference type="Pfam" id="PF01699">
    <property type="entry name" value="Na_Ca_ex"/>
    <property type="match status" value="1"/>
</dbReference>
<dbReference type="EMBL" id="JBFDAA010000004">
    <property type="protein sequence ID" value="KAL1137920.1"/>
    <property type="molecule type" value="Genomic_DNA"/>
</dbReference>
<feature type="non-terminal residue" evidence="10">
    <location>
        <position position="1"/>
    </location>
</feature>
<dbReference type="InterPro" id="IPR044880">
    <property type="entry name" value="NCX_ion-bd_dom_sf"/>
</dbReference>
<evidence type="ECO:0000256" key="3">
    <source>
        <dbReference type="ARBA" id="ARBA00022449"/>
    </source>
</evidence>
<dbReference type="GO" id="GO:0016020">
    <property type="term" value="C:membrane"/>
    <property type="evidence" value="ECO:0007669"/>
    <property type="project" value="UniProtKB-SubCell"/>
</dbReference>
<keyword evidence="11" id="KW-1185">Reference proteome</keyword>
<keyword evidence="3" id="KW-0050">Antiport</keyword>
<feature type="transmembrane region" description="Helical" evidence="8">
    <location>
        <begin position="92"/>
        <end position="117"/>
    </location>
</feature>
<comment type="caution">
    <text evidence="10">The sequence shown here is derived from an EMBL/GenBank/DDBJ whole genome shotgun (WGS) entry which is preliminary data.</text>
</comment>
<evidence type="ECO:0000256" key="7">
    <source>
        <dbReference type="ARBA" id="ARBA00023136"/>
    </source>
</evidence>
<organism evidence="10 11">
    <name type="scientific">Ranatra chinensis</name>
    <dbReference type="NCBI Taxonomy" id="642074"/>
    <lineage>
        <taxon>Eukaryota</taxon>
        <taxon>Metazoa</taxon>
        <taxon>Ecdysozoa</taxon>
        <taxon>Arthropoda</taxon>
        <taxon>Hexapoda</taxon>
        <taxon>Insecta</taxon>
        <taxon>Pterygota</taxon>
        <taxon>Neoptera</taxon>
        <taxon>Paraneoptera</taxon>
        <taxon>Hemiptera</taxon>
        <taxon>Heteroptera</taxon>
        <taxon>Panheteroptera</taxon>
        <taxon>Nepomorpha</taxon>
        <taxon>Nepidae</taxon>
        <taxon>Ranatrinae</taxon>
        <taxon>Ranatra</taxon>
    </lineage>
</organism>
<keyword evidence="6 8" id="KW-1133">Transmembrane helix</keyword>
<keyword evidence="4" id="KW-0813">Transport</keyword>
<feature type="transmembrane region" description="Helical" evidence="8">
    <location>
        <begin position="61"/>
        <end position="86"/>
    </location>
</feature>
<keyword evidence="5 8" id="KW-0812">Transmembrane</keyword>
<dbReference type="InterPro" id="IPR004481">
    <property type="entry name" value="K/Na/Ca-exchanger"/>
</dbReference>
<keyword evidence="4" id="KW-0406">Ion transport</keyword>
<evidence type="ECO:0000256" key="6">
    <source>
        <dbReference type="ARBA" id="ARBA00022989"/>
    </source>
</evidence>
<evidence type="ECO:0000256" key="2">
    <source>
        <dbReference type="ARBA" id="ARBA00005364"/>
    </source>
</evidence>
<keyword evidence="4" id="KW-0106">Calcium</keyword>
<sequence length="198" mass="21825">PPAIEQFPRPLIGPVARRHGAVIVHVLICIYSFIGLAIVCDDYFVTTLDRICEELKLSPDVAGATFMAAGSSAPELATVVIGVFFAKDDIGISGVIGSAVFNIMFVISICAMFAGTVSYLNWWPLSRDCFFYCLSIIIMICVIYDETISWYIYLQPVNSISKLRKKIVKLLPPTSCPVLNHENIAGVKSQEKNEISTR</sequence>
<proteinExistence type="inferred from homology"/>
<comment type="similarity">
    <text evidence="2">Belongs to the Ca(2+):cation antiporter (CaCA) (TC 2.A.19) family. SLC24A subfamily.</text>
</comment>
<name>A0ABD0YPU7_9HEMI</name>
<feature type="domain" description="Sodium/calcium exchanger membrane region" evidence="9">
    <location>
        <begin position="26"/>
        <end position="151"/>
    </location>
</feature>
<accession>A0ABD0YPU7</accession>
<evidence type="ECO:0000259" key="9">
    <source>
        <dbReference type="Pfam" id="PF01699"/>
    </source>
</evidence>
<protein>
    <recommendedName>
        <fullName evidence="9">Sodium/calcium exchanger membrane region domain-containing protein</fullName>
    </recommendedName>
</protein>
<evidence type="ECO:0000256" key="5">
    <source>
        <dbReference type="ARBA" id="ARBA00022692"/>
    </source>
</evidence>
<evidence type="ECO:0000256" key="1">
    <source>
        <dbReference type="ARBA" id="ARBA00004141"/>
    </source>
</evidence>
<feature type="transmembrane region" description="Helical" evidence="8">
    <location>
        <begin position="129"/>
        <end position="153"/>
    </location>
</feature>
<keyword evidence="7 8" id="KW-0472">Membrane</keyword>
<dbReference type="InterPro" id="IPR004837">
    <property type="entry name" value="NaCa_Exmemb"/>
</dbReference>
<feature type="transmembrane region" description="Helical" evidence="8">
    <location>
        <begin position="20"/>
        <end position="40"/>
    </location>
</feature>
<dbReference type="Gene3D" id="1.20.1420.30">
    <property type="entry name" value="NCX, central ion-binding region"/>
    <property type="match status" value="1"/>
</dbReference>
<dbReference type="Proteomes" id="UP001558652">
    <property type="component" value="Unassembled WGS sequence"/>
</dbReference>
<dbReference type="PANTHER" id="PTHR10846">
    <property type="entry name" value="SODIUM/POTASSIUM/CALCIUM EXCHANGER"/>
    <property type="match status" value="1"/>
</dbReference>
<reference evidence="10 11" key="1">
    <citation type="submission" date="2024-07" db="EMBL/GenBank/DDBJ databases">
        <title>Chromosome-level genome assembly of the water stick insect Ranatra chinensis (Heteroptera: Nepidae).</title>
        <authorList>
            <person name="Liu X."/>
        </authorList>
    </citation>
    <scope>NUCLEOTIDE SEQUENCE [LARGE SCALE GENOMIC DNA]</scope>
    <source>
        <strain evidence="10">Cailab_2021Rc</strain>
        <tissue evidence="10">Muscle</tissue>
    </source>
</reference>
<dbReference type="GO" id="GO:0006816">
    <property type="term" value="P:calcium ion transport"/>
    <property type="evidence" value="ECO:0007669"/>
    <property type="project" value="UniProtKB-KW"/>
</dbReference>
<evidence type="ECO:0000256" key="8">
    <source>
        <dbReference type="SAM" id="Phobius"/>
    </source>
</evidence>
<dbReference type="PANTHER" id="PTHR10846:SF74">
    <property type="entry name" value="SODIUM_POTASSIUM_CALCIUM EXCHANGER CG1090-RELATED"/>
    <property type="match status" value="1"/>
</dbReference>
<evidence type="ECO:0000256" key="4">
    <source>
        <dbReference type="ARBA" id="ARBA00022568"/>
    </source>
</evidence>
<dbReference type="AlphaFoldDB" id="A0ABD0YPU7"/>
<keyword evidence="4" id="KW-0109">Calcium transport</keyword>
<comment type="subcellular location">
    <subcellularLocation>
        <location evidence="1">Membrane</location>
        <topology evidence="1">Multi-pass membrane protein</topology>
    </subcellularLocation>
</comment>
<dbReference type="GO" id="GO:0015297">
    <property type="term" value="F:antiporter activity"/>
    <property type="evidence" value="ECO:0007669"/>
    <property type="project" value="UniProtKB-KW"/>
</dbReference>
<evidence type="ECO:0000313" key="10">
    <source>
        <dbReference type="EMBL" id="KAL1137920.1"/>
    </source>
</evidence>
<gene>
    <name evidence="10" type="ORF">AAG570_009615</name>
</gene>